<keyword evidence="1" id="KW-1133">Transmembrane helix</keyword>
<reference evidence="2 3" key="1">
    <citation type="submission" date="2021-06" db="EMBL/GenBank/DDBJ databases">
        <title>Caerostris extrusa draft genome.</title>
        <authorList>
            <person name="Kono N."/>
            <person name="Arakawa K."/>
        </authorList>
    </citation>
    <scope>NUCLEOTIDE SEQUENCE [LARGE SCALE GENOMIC DNA]</scope>
</reference>
<dbReference type="Proteomes" id="UP001054945">
    <property type="component" value="Unassembled WGS sequence"/>
</dbReference>
<evidence type="ECO:0000313" key="2">
    <source>
        <dbReference type="EMBL" id="GIY99333.1"/>
    </source>
</evidence>
<feature type="transmembrane region" description="Helical" evidence="1">
    <location>
        <begin position="21"/>
        <end position="38"/>
    </location>
</feature>
<proteinExistence type="predicted"/>
<sequence length="167" mass="18252">MLLSLGREFGGRGRSSKMQQLVFLISVSYACAVVHPFLPPAPAPHSPPPRRGRPALRLLCRPIIGCTSPGHALSRRGLLEVRWSETEMQVRTLFGRSSSSGKSTFDLTVPAAANLARSKGHNAYTLSVFHVFAKFAYLIFLGSGSKTSQSEESVCNRIEMFSHCGFI</sequence>
<protein>
    <submittedName>
        <fullName evidence="2">Uncharacterized protein</fullName>
    </submittedName>
</protein>
<gene>
    <name evidence="2" type="ORF">CEXT_165531</name>
</gene>
<keyword evidence="1" id="KW-0472">Membrane</keyword>
<name>A0AAV4XZN1_CAEEX</name>
<comment type="caution">
    <text evidence="2">The sequence shown here is derived from an EMBL/GenBank/DDBJ whole genome shotgun (WGS) entry which is preliminary data.</text>
</comment>
<keyword evidence="3" id="KW-1185">Reference proteome</keyword>
<evidence type="ECO:0000313" key="3">
    <source>
        <dbReference type="Proteomes" id="UP001054945"/>
    </source>
</evidence>
<dbReference type="EMBL" id="BPLR01001033">
    <property type="protein sequence ID" value="GIY99333.1"/>
    <property type="molecule type" value="Genomic_DNA"/>
</dbReference>
<keyword evidence="1" id="KW-0812">Transmembrane</keyword>
<dbReference type="AlphaFoldDB" id="A0AAV4XZN1"/>
<accession>A0AAV4XZN1</accession>
<organism evidence="2 3">
    <name type="scientific">Caerostris extrusa</name>
    <name type="common">Bark spider</name>
    <name type="synonym">Caerostris bankana</name>
    <dbReference type="NCBI Taxonomy" id="172846"/>
    <lineage>
        <taxon>Eukaryota</taxon>
        <taxon>Metazoa</taxon>
        <taxon>Ecdysozoa</taxon>
        <taxon>Arthropoda</taxon>
        <taxon>Chelicerata</taxon>
        <taxon>Arachnida</taxon>
        <taxon>Araneae</taxon>
        <taxon>Araneomorphae</taxon>
        <taxon>Entelegynae</taxon>
        <taxon>Araneoidea</taxon>
        <taxon>Araneidae</taxon>
        <taxon>Caerostris</taxon>
    </lineage>
</organism>
<evidence type="ECO:0000256" key="1">
    <source>
        <dbReference type="SAM" id="Phobius"/>
    </source>
</evidence>
<dbReference type="PROSITE" id="PS51257">
    <property type="entry name" value="PROKAR_LIPOPROTEIN"/>
    <property type="match status" value="1"/>
</dbReference>